<evidence type="ECO:0000256" key="1">
    <source>
        <dbReference type="SAM" id="MobiDB-lite"/>
    </source>
</evidence>
<sequence>MSSRRVHNQRGLNSRPPLKGATAVHSSANQKGNSPAGLLNKGMAVLRKIQQRQDNVQPPTAQPPATRGAGKPASVDLGVSKTKNQTSFKKGVQKSETLKVAAANRLARRSAQSGSGRNLTVVGQGISGKAISEKTTSGKGNSDKTTSGKTMSRKAISEKANSRKAMPASRRSNQPQQVSSRIPRRAGKSLHLEGAAVHSEAAPGSSKIPSVRAAPSKRLKAVSKVSNRKTRPPSSTSKTSGPPKQPPTTPEEPRKQVVDPPPLKREEVLVPPVPQPPPDINQQDVGPKPPEPVKLPDLKTGATIVPVTPVGQIDSPVNKLTVIQRNLMESLSNPVFKSVRRPPTGLKEEEVTKPAFRPDHNSHRPVAAVAAVAAAKALDTSHTSHVVPKKPDPDGPFLDYRHFRSIVPKHLYYALEQRVLAALSAQKTFAVIGGRNYGIEVALRKRGWVQKFAGMAISIKSWTRDARRVRSGAVEVKRAVSTLQDVTAAASTTAANTVVSLDSVKTEISMITEVIKGIPMFDGTTLGRGALEKFIQYDDKESVIRRQGRRRHHLPDRNSAHREETEGPACWNSAPGCQGGSPVLRIRKEGDETPQHFAHRMDAGLRALKVRAVEEWGAAHAASRIQCYTEVVREAMVMEMPEKVHRKLCVTPPSYKKAVLVAIDQTSAPDIARMGECGAWEALTRTSHPSTSTREVRTSAGSDMKTDASSGTGNQGLVKRKLCWTCGSARHLSWACPRRQHTYEAEDGNAAEGVCVRIGQRPGHG</sequence>
<reference evidence="2 3" key="1">
    <citation type="submission" date="2024-07" db="EMBL/GenBank/DDBJ databases">
        <title>Chromosome-level genome assembly of the water stick insect Ranatra chinensis (Heteroptera: Nepidae).</title>
        <authorList>
            <person name="Liu X."/>
        </authorList>
    </citation>
    <scope>NUCLEOTIDE SEQUENCE [LARGE SCALE GENOMIC DNA]</scope>
    <source>
        <strain evidence="2">Cailab_2021Rc</strain>
        <tissue evidence="2">Muscle</tissue>
    </source>
</reference>
<feature type="compositionally biased region" description="Basic and acidic residues" evidence="1">
    <location>
        <begin position="555"/>
        <end position="565"/>
    </location>
</feature>
<protein>
    <recommendedName>
        <fullName evidence="4">CCHC-type domain-containing protein</fullName>
    </recommendedName>
</protein>
<feature type="compositionally biased region" description="Polar residues" evidence="1">
    <location>
        <begin position="133"/>
        <end position="150"/>
    </location>
</feature>
<dbReference type="EMBL" id="JBFDAA010000011">
    <property type="protein sequence ID" value="KAL1124308.1"/>
    <property type="molecule type" value="Genomic_DNA"/>
</dbReference>
<feature type="compositionally biased region" description="Low complexity" evidence="1">
    <location>
        <begin position="232"/>
        <end position="242"/>
    </location>
</feature>
<evidence type="ECO:0008006" key="4">
    <source>
        <dbReference type="Google" id="ProtNLM"/>
    </source>
</evidence>
<keyword evidence="3" id="KW-1185">Reference proteome</keyword>
<organism evidence="2 3">
    <name type="scientific">Ranatra chinensis</name>
    <dbReference type="NCBI Taxonomy" id="642074"/>
    <lineage>
        <taxon>Eukaryota</taxon>
        <taxon>Metazoa</taxon>
        <taxon>Ecdysozoa</taxon>
        <taxon>Arthropoda</taxon>
        <taxon>Hexapoda</taxon>
        <taxon>Insecta</taxon>
        <taxon>Pterygota</taxon>
        <taxon>Neoptera</taxon>
        <taxon>Paraneoptera</taxon>
        <taxon>Hemiptera</taxon>
        <taxon>Heteroptera</taxon>
        <taxon>Panheteroptera</taxon>
        <taxon>Nepomorpha</taxon>
        <taxon>Nepidae</taxon>
        <taxon>Ranatrinae</taxon>
        <taxon>Ranatra</taxon>
    </lineage>
</organism>
<name>A0ABD0YAE9_9HEMI</name>
<dbReference type="Proteomes" id="UP001558652">
    <property type="component" value="Unassembled WGS sequence"/>
</dbReference>
<gene>
    <name evidence="2" type="ORF">AAG570_002076</name>
</gene>
<feature type="region of interest" description="Disordered" evidence="1">
    <location>
        <begin position="685"/>
        <end position="713"/>
    </location>
</feature>
<evidence type="ECO:0000313" key="3">
    <source>
        <dbReference type="Proteomes" id="UP001558652"/>
    </source>
</evidence>
<evidence type="ECO:0000313" key="2">
    <source>
        <dbReference type="EMBL" id="KAL1124308.1"/>
    </source>
</evidence>
<dbReference type="AlphaFoldDB" id="A0ABD0YAE9"/>
<feature type="region of interest" description="Disordered" evidence="1">
    <location>
        <begin position="1"/>
        <end position="295"/>
    </location>
</feature>
<proteinExistence type="predicted"/>
<feature type="compositionally biased region" description="Basic and acidic residues" evidence="1">
    <location>
        <begin position="251"/>
        <end position="268"/>
    </location>
</feature>
<feature type="region of interest" description="Disordered" evidence="1">
    <location>
        <begin position="546"/>
        <end position="574"/>
    </location>
</feature>
<accession>A0ABD0YAE9</accession>
<feature type="compositionally biased region" description="Polar residues" evidence="1">
    <location>
        <begin position="170"/>
        <end position="180"/>
    </location>
</feature>
<feature type="compositionally biased region" description="Polar residues" evidence="1">
    <location>
        <begin position="24"/>
        <end position="33"/>
    </location>
</feature>
<comment type="caution">
    <text evidence="2">The sequence shown here is derived from an EMBL/GenBank/DDBJ whole genome shotgun (WGS) entry which is preliminary data.</text>
</comment>
<feature type="compositionally biased region" description="Basic residues" evidence="1">
    <location>
        <begin position="215"/>
        <end position="231"/>
    </location>
</feature>